<keyword evidence="2" id="KW-1185">Reference proteome</keyword>
<gene>
    <name evidence="1" type="ORF">FBZ96_11497</name>
</gene>
<dbReference type="EMBL" id="VITK01000014">
    <property type="protein sequence ID" value="TWA91099.1"/>
    <property type="molecule type" value="Genomic_DNA"/>
</dbReference>
<sequence length="97" mass="10231">MDASASNAFRFSVRYSIGYADTADDATHAALGVIGIDLGPAHEAPSGAAQVVKLPLLHRRPALHLADPGDDPVEFFLCFAEPTEGLRAIELAVQCRG</sequence>
<name>A0A560D1W5_9BRAD</name>
<proteinExistence type="predicted"/>
<dbReference type="AlphaFoldDB" id="A0A560D1W5"/>
<protein>
    <submittedName>
        <fullName evidence="1">Uncharacterized protein</fullName>
    </submittedName>
</protein>
<reference evidence="1 2" key="1">
    <citation type="submission" date="2019-06" db="EMBL/GenBank/DDBJ databases">
        <title>Genomic Encyclopedia of Type Strains, Phase IV (KMG-V): Genome sequencing to study the core and pangenomes of soil and plant-associated prokaryotes.</title>
        <authorList>
            <person name="Whitman W."/>
        </authorList>
    </citation>
    <scope>NUCLEOTIDE SEQUENCE [LARGE SCALE GENOMIC DNA]</scope>
    <source>
        <strain evidence="1 2">BR 510</strain>
    </source>
</reference>
<organism evidence="1 2">
    <name type="scientific">Bradyrhizobium stylosanthis</name>
    <dbReference type="NCBI Taxonomy" id="1803665"/>
    <lineage>
        <taxon>Bacteria</taxon>
        <taxon>Pseudomonadati</taxon>
        <taxon>Pseudomonadota</taxon>
        <taxon>Alphaproteobacteria</taxon>
        <taxon>Hyphomicrobiales</taxon>
        <taxon>Nitrobacteraceae</taxon>
        <taxon>Bradyrhizobium</taxon>
    </lineage>
</organism>
<dbReference type="Proteomes" id="UP000319949">
    <property type="component" value="Unassembled WGS sequence"/>
</dbReference>
<evidence type="ECO:0000313" key="2">
    <source>
        <dbReference type="Proteomes" id="UP000319949"/>
    </source>
</evidence>
<dbReference type="RefSeq" id="WP_245324037.1">
    <property type="nucleotide sequence ID" value="NZ_LVEM01000006.1"/>
</dbReference>
<evidence type="ECO:0000313" key="1">
    <source>
        <dbReference type="EMBL" id="TWA91099.1"/>
    </source>
</evidence>
<comment type="caution">
    <text evidence="1">The sequence shown here is derived from an EMBL/GenBank/DDBJ whole genome shotgun (WGS) entry which is preliminary data.</text>
</comment>
<accession>A0A560D1W5</accession>